<feature type="region of interest" description="Disordered" evidence="1">
    <location>
        <begin position="241"/>
        <end position="372"/>
    </location>
</feature>
<gene>
    <name evidence="2" type="ORF">LAFE_0E12420G</name>
</gene>
<protein>
    <submittedName>
        <fullName evidence="2">LAFE_0E12420g1_1</fullName>
    </submittedName>
</protein>
<dbReference type="AlphaFoldDB" id="A0A1G4MDQ3"/>
<dbReference type="OMA" id="AQRENDN"/>
<feature type="compositionally biased region" description="Low complexity" evidence="1">
    <location>
        <begin position="75"/>
        <end position="86"/>
    </location>
</feature>
<evidence type="ECO:0000313" key="3">
    <source>
        <dbReference type="Proteomes" id="UP000190831"/>
    </source>
</evidence>
<feature type="region of interest" description="Disordered" evidence="1">
    <location>
        <begin position="1"/>
        <end position="30"/>
    </location>
</feature>
<feature type="compositionally biased region" description="Low complexity" evidence="1">
    <location>
        <begin position="313"/>
        <end position="328"/>
    </location>
</feature>
<keyword evidence="3" id="KW-1185">Reference proteome</keyword>
<evidence type="ECO:0000256" key="1">
    <source>
        <dbReference type="SAM" id="MobiDB-lite"/>
    </source>
</evidence>
<accession>A0A1G4MDQ3</accession>
<feature type="compositionally biased region" description="Polar residues" evidence="1">
    <location>
        <begin position="359"/>
        <end position="372"/>
    </location>
</feature>
<dbReference type="EMBL" id="LT598488">
    <property type="protein sequence ID" value="SCW02022.1"/>
    <property type="molecule type" value="Genomic_DNA"/>
</dbReference>
<sequence length="464" mass="49840">MEQDYDQHEGFEDASSDMPSPVASENSLIFERSVEDPYQQVYKAAPACQACSNAESLSRTHSRSLSRTQSRRLSRTPSHCPSSRSSSVVNVATLNGSDRDSLCSAPGFPGGLPAGCKHSSHNHTLENLVAPALDAGTALVEENDTNLDNVEMIYSRRPSTLGLDLALGRTRTNSHYNLPELSRANTSASVASNISNASAASAQTERPRVLRFYSYADMLSDENANPRRPSITQSLSSTFLRQQNPQQPQPLLHNPFASPNRRGSNSSNMMPLSCTTSRNLPNHVLNLSRSPTNRVSTPVLSNGNGNGNGSGNGNHTNGQQLLTQQLGTPHATTRKSTGKFHLESSGSDCSASEDDSDTEMATSPNSPSLLYNATNSQNLYNTVTGPRLSRTSTQNSFKKVAPPYKVRTYSNASGISPFLNSTRAGTAAVPGNAQNMNDLLYDESLKSGSVGDVLRRKVSNTNDA</sequence>
<feature type="compositionally biased region" description="Low complexity" evidence="1">
    <location>
        <begin position="242"/>
        <end position="255"/>
    </location>
</feature>
<evidence type="ECO:0000313" key="2">
    <source>
        <dbReference type="EMBL" id="SCW02022.1"/>
    </source>
</evidence>
<feature type="compositionally biased region" description="Basic residues" evidence="1">
    <location>
        <begin position="60"/>
        <end position="74"/>
    </location>
</feature>
<proteinExistence type="predicted"/>
<feature type="compositionally biased region" description="Polar residues" evidence="1">
    <location>
        <begin position="261"/>
        <end position="301"/>
    </location>
</feature>
<dbReference type="OrthoDB" id="5364312at2759"/>
<feature type="compositionally biased region" description="Basic and acidic residues" evidence="1">
    <location>
        <begin position="1"/>
        <end position="11"/>
    </location>
</feature>
<reference evidence="3" key="1">
    <citation type="submission" date="2016-03" db="EMBL/GenBank/DDBJ databases">
        <authorList>
            <person name="Devillers H."/>
        </authorList>
    </citation>
    <scope>NUCLEOTIDE SEQUENCE [LARGE SCALE GENOMIC DNA]</scope>
</reference>
<name>A0A1G4MDQ3_LACFM</name>
<dbReference type="Proteomes" id="UP000190831">
    <property type="component" value="Chromosome E"/>
</dbReference>
<organism evidence="2 3">
    <name type="scientific">Lachancea fermentati</name>
    <name type="common">Zygosaccharomyces fermentati</name>
    <dbReference type="NCBI Taxonomy" id="4955"/>
    <lineage>
        <taxon>Eukaryota</taxon>
        <taxon>Fungi</taxon>
        <taxon>Dikarya</taxon>
        <taxon>Ascomycota</taxon>
        <taxon>Saccharomycotina</taxon>
        <taxon>Saccharomycetes</taxon>
        <taxon>Saccharomycetales</taxon>
        <taxon>Saccharomycetaceae</taxon>
        <taxon>Lachancea</taxon>
    </lineage>
</organism>
<feature type="region of interest" description="Disordered" evidence="1">
    <location>
        <begin position="59"/>
        <end position="86"/>
    </location>
</feature>